<proteinExistence type="predicted"/>
<gene>
    <name evidence="1" type="ORF">MAMP_01248</name>
</gene>
<dbReference type="AlphaFoldDB" id="F5SYQ1"/>
<reference evidence="1 2" key="1">
    <citation type="journal article" date="2011" name="J. Bacteriol.">
        <title>Draft genome sequence of Methylophaga aminisulfidivorans MP T.</title>
        <authorList>
            <person name="Han G.H."/>
            <person name="Kim W."/>
            <person name="Chun J."/>
            <person name="Kim S.W."/>
        </authorList>
    </citation>
    <scope>NUCLEOTIDE SEQUENCE [LARGE SCALE GENOMIC DNA]</scope>
    <source>
        <strain evidence="2">MP(T)</strain>
    </source>
</reference>
<comment type="caution">
    <text evidence="1">The sequence shown here is derived from an EMBL/GenBank/DDBJ whole genome shotgun (WGS) entry which is preliminary data.</text>
</comment>
<evidence type="ECO:0000313" key="2">
    <source>
        <dbReference type="Proteomes" id="UP000003544"/>
    </source>
</evidence>
<evidence type="ECO:0000313" key="1">
    <source>
        <dbReference type="EMBL" id="EGL54536.1"/>
    </source>
</evidence>
<keyword evidence="2" id="KW-1185">Reference proteome</keyword>
<protein>
    <submittedName>
        <fullName evidence="1">Uncharacterized protein</fullName>
    </submittedName>
</protein>
<dbReference type="EMBL" id="AFIG01000001">
    <property type="protein sequence ID" value="EGL54536.1"/>
    <property type="molecule type" value="Genomic_DNA"/>
</dbReference>
<sequence>MWSSHGNIGLFYDSKAAFLGFENILSQQDIVELIQKRKLYLGFVEDWFVSSLLDGRRVGDRTPEVKLHIHTSDIENT</sequence>
<organism evidence="1 2">
    <name type="scientific">Methylophaga aminisulfidivorans MP</name>
    <dbReference type="NCBI Taxonomy" id="1026882"/>
    <lineage>
        <taxon>Bacteria</taxon>
        <taxon>Pseudomonadati</taxon>
        <taxon>Pseudomonadota</taxon>
        <taxon>Gammaproteobacteria</taxon>
        <taxon>Thiotrichales</taxon>
        <taxon>Piscirickettsiaceae</taxon>
        <taxon>Methylophaga</taxon>
    </lineage>
</organism>
<name>F5SYQ1_9GAMM</name>
<accession>F5SYQ1</accession>
<dbReference type="Proteomes" id="UP000003544">
    <property type="component" value="Unassembled WGS sequence"/>
</dbReference>